<evidence type="ECO:0000256" key="11">
    <source>
        <dbReference type="ARBA" id="ARBA00024779"/>
    </source>
</evidence>
<evidence type="ECO:0000256" key="9">
    <source>
        <dbReference type="ARBA" id="ARBA00022917"/>
    </source>
</evidence>
<dbReference type="FunFam" id="3.30.54.20:FF:000001">
    <property type="entry name" value="Alanine--tRNA ligase"/>
    <property type="match status" value="1"/>
</dbReference>
<feature type="domain" description="Alanyl-transfer RNA synthetases family profile" evidence="15">
    <location>
        <begin position="1"/>
        <end position="666"/>
    </location>
</feature>
<evidence type="ECO:0000256" key="1">
    <source>
        <dbReference type="ARBA" id="ARBA00008226"/>
    </source>
</evidence>
<comment type="subcellular location">
    <subcellularLocation>
        <location evidence="13">Cytoplasm</location>
    </subcellularLocation>
</comment>
<dbReference type="EMBL" id="WPAF01000001">
    <property type="protein sequence ID" value="KAF0135298.1"/>
    <property type="molecule type" value="Genomic_DNA"/>
</dbReference>
<dbReference type="GO" id="GO:0006419">
    <property type="term" value="P:alanyl-tRNA aminoacylation"/>
    <property type="evidence" value="ECO:0007669"/>
    <property type="project" value="UniProtKB-UniRule"/>
</dbReference>
<dbReference type="GO" id="GO:0005829">
    <property type="term" value="C:cytosol"/>
    <property type="evidence" value="ECO:0007669"/>
    <property type="project" value="TreeGrafter"/>
</dbReference>
<evidence type="ECO:0000256" key="2">
    <source>
        <dbReference type="ARBA" id="ARBA00022555"/>
    </source>
</evidence>
<dbReference type="PRINTS" id="PR00980">
    <property type="entry name" value="TRNASYNTHALA"/>
</dbReference>
<protein>
    <recommendedName>
        <fullName evidence="13">Alanine--tRNA ligase</fullName>
        <ecNumber evidence="13">6.1.1.7</ecNumber>
    </recommendedName>
    <alternativeName>
        <fullName evidence="13">Alanyl-tRNA synthetase</fullName>
        <shortName evidence="13">AlaRS</shortName>
    </alternativeName>
</protein>
<keyword evidence="6 13" id="KW-0862">Zinc</keyword>
<evidence type="ECO:0000259" key="15">
    <source>
        <dbReference type="PROSITE" id="PS50860"/>
    </source>
</evidence>
<evidence type="ECO:0000256" key="4">
    <source>
        <dbReference type="ARBA" id="ARBA00022723"/>
    </source>
</evidence>
<comment type="caution">
    <text evidence="16">The sequence shown here is derived from an EMBL/GenBank/DDBJ whole genome shotgun (WGS) entry which is preliminary data.</text>
</comment>
<dbReference type="PANTHER" id="PTHR11777:SF9">
    <property type="entry name" value="ALANINE--TRNA LIGASE, CYTOPLASMIC"/>
    <property type="match status" value="1"/>
</dbReference>
<dbReference type="CDD" id="cd00673">
    <property type="entry name" value="AlaRS_core"/>
    <property type="match status" value="1"/>
</dbReference>
<dbReference type="Gene3D" id="3.30.54.20">
    <property type="match status" value="1"/>
</dbReference>
<evidence type="ECO:0000256" key="12">
    <source>
        <dbReference type="ARBA" id="ARBA00048300"/>
    </source>
</evidence>
<dbReference type="HAMAP" id="MF_00036_B">
    <property type="entry name" value="Ala_tRNA_synth_B"/>
    <property type="match status" value="1"/>
</dbReference>
<dbReference type="Proteomes" id="UP000488506">
    <property type="component" value="Unassembled WGS sequence"/>
</dbReference>
<keyword evidence="5 13" id="KW-0547">Nucleotide-binding</keyword>
<evidence type="ECO:0000256" key="7">
    <source>
        <dbReference type="ARBA" id="ARBA00022840"/>
    </source>
</evidence>
<dbReference type="FunFam" id="3.10.310.40:FF:000001">
    <property type="entry name" value="Alanine--tRNA ligase"/>
    <property type="match status" value="1"/>
</dbReference>
<feature type="binding site" evidence="13">
    <location>
        <position position="525"/>
    </location>
    <ligand>
        <name>Zn(2+)</name>
        <dbReference type="ChEBI" id="CHEBI:29105"/>
    </ligand>
</feature>
<keyword evidence="9 13" id="KW-0648">Protein biosynthesis</keyword>
<gene>
    <name evidence="13" type="primary">alaS</name>
    <name evidence="16" type="ORF">FD145_124</name>
</gene>
<comment type="cofactor">
    <cofactor evidence="13">
        <name>Zn(2+)</name>
        <dbReference type="ChEBI" id="CHEBI:29105"/>
    </cofactor>
    <text evidence="13">Binds 1 zinc ion per subunit.</text>
</comment>
<feature type="binding site" evidence="13">
    <location>
        <position position="627"/>
    </location>
    <ligand>
        <name>Zn(2+)</name>
        <dbReference type="ChEBI" id="CHEBI:29105"/>
    </ligand>
</feature>
<dbReference type="SUPFAM" id="SSF55681">
    <property type="entry name" value="Class II aaRS and biotin synthetases"/>
    <property type="match status" value="1"/>
</dbReference>
<dbReference type="GO" id="GO:0002161">
    <property type="term" value="F:aminoacyl-tRNA deacylase activity"/>
    <property type="evidence" value="ECO:0007669"/>
    <property type="project" value="TreeGrafter"/>
</dbReference>
<evidence type="ECO:0000256" key="6">
    <source>
        <dbReference type="ARBA" id="ARBA00022833"/>
    </source>
</evidence>
<keyword evidence="3 13" id="KW-0436">Ligase</keyword>
<name>A0A833NXS7_UNCSA</name>
<dbReference type="Pfam" id="PF07973">
    <property type="entry name" value="tRNA_SAD"/>
    <property type="match status" value="1"/>
</dbReference>
<dbReference type="FunFam" id="3.30.930.10:FF:000004">
    <property type="entry name" value="Alanine--tRNA ligase"/>
    <property type="match status" value="1"/>
</dbReference>
<dbReference type="Gene3D" id="3.30.980.10">
    <property type="entry name" value="Threonyl-trna Synthetase, Chain A, domain 2"/>
    <property type="match status" value="1"/>
</dbReference>
<dbReference type="Pfam" id="PF02272">
    <property type="entry name" value="DHHA1"/>
    <property type="match status" value="1"/>
</dbReference>
<evidence type="ECO:0000256" key="14">
    <source>
        <dbReference type="SAM" id="Coils"/>
    </source>
</evidence>
<keyword evidence="8 13" id="KW-0694">RNA-binding</keyword>
<comment type="catalytic activity">
    <reaction evidence="12 13">
        <text>tRNA(Ala) + L-alanine + ATP = L-alanyl-tRNA(Ala) + AMP + diphosphate</text>
        <dbReference type="Rhea" id="RHEA:12540"/>
        <dbReference type="Rhea" id="RHEA-COMP:9657"/>
        <dbReference type="Rhea" id="RHEA-COMP:9923"/>
        <dbReference type="ChEBI" id="CHEBI:30616"/>
        <dbReference type="ChEBI" id="CHEBI:33019"/>
        <dbReference type="ChEBI" id="CHEBI:57972"/>
        <dbReference type="ChEBI" id="CHEBI:78442"/>
        <dbReference type="ChEBI" id="CHEBI:78497"/>
        <dbReference type="ChEBI" id="CHEBI:456215"/>
        <dbReference type="EC" id="6.1.1.7"/>
    </reaction>
</comment>
<dbReference type="NCBIfam" id="TIGR00344">
    <property type="entry name" value="alaS"/>
    <property type="match status" value="1"/>
</dbReference>
<dbReference type="Pfam" id="PF01411">
    <property type="entry name" value="tRNA-synt_2c"/>
    <property type="match status" value="1"/>
</dbReference>
<dbReference type="SUPFAM" id="SSF101353">
    <property type="entry name" value="Putative anticodon-binding domain of alanyl-tRNA synthetase (AlaRS)"/>
    <property type="match status" value="1"/>
</dbReference>
<evidence type="ECO:0000256" key="13">
    <source>
        <dbReference type="HAMAP-Rule" id="MF_00036"/>
    </source>
</evidence>
<dbReference type="Gene3D" id="3.30.930.10">
    <property type="entry name" value="Bira Bifunctional Protein, Domain 2"/>
    <property type="match status" value="1"/>
</dbReference>
<keyword evidence="4 13" id="KW-0479">Metal-binding</keyword>
<evidence type="ECO:0000256" key="3">
    <source>
        <dbReference type="ARBA" id="ARBA00022598"/>
    </source>
</evidence>
<dbReference type="Gene3D" id="2.40.30.130">
    <property type="match status" value="1"/>
</dbReference>
<sequence>MKSGQIRKTFLDYFEKQNHKILPSASLVPEDPTVLLTLAGMLPFKPIFLGDVKPKYKRAATIQKCIRMNDIENVGQTSRHHTFFEMLGNFSFGDYFKKEAIDFAWKLLTKVFDIPQDKLKIAVYEKDDEAFNIWNQSFNVGKENIFRLDEENNFWAAGPVGPCGPCSEIYYDFGREKGCGRPNCSPGCECERFLEIWNLVFIEFNRDANGKLNTLPAKNIDTGMGLERIARVLQNADSNFGTDLFMPILGMMPEGNEISRRIIADHIRAAVYLIADGVIPGNEGRGYVLKRIIRRMVLHGQKIKGIFLPKIAETAIELGKNTYPEISNNSKKIHDILKNEQENFLLTLESGMKMLNQLLKKKAISGEEAFKLHDTYGFPIELTKEIAKGIRIDEAGFNAAMETQRSRSRSIKTIETSKKYDNYQPTKFIGYDKNECSAKIIGIEEDMIILEKSPFYPESGGQVGDTGIIYVNDKEMLVIDTLGEINGVLLHKVISTEGFSVKQSVNVKINSSRRENTAMHHTATHLLHAGLRNILSVDAKQSGSFVGPNHLRFDFSWHKPLTTEEIEKIEKFVNDNIIKEIKVETAETSIESAMKMGVIALFGDKYGKKVRVVKINGVSSELCGGCHVKNTKDIQFFKITKEEALQSGVRRIEAIAGSFAKIYVVYQGKKIKDEIIKLMKTNSELSAGYEKLGGLAKLETRIFEIDQEELIRIGRSVDAKDIISVNKFMSHLKGRVDWLIERNKKLEKEIEKIIEKNAIKDIEEIAKKAKEIKGIKVIAEELTNVSMSNLRIIGDLLKNQGIGVIILAANINGKISIFASVSNDLTGKYSATDFIKVISEIIGSKGGGKKQRAEAGGGNPAMLEQALSKALETL</sequence>
<evidence type="ECO:0000313" key="17">
    <source>
        <dbReference type="Proteomes" id="UP000488506"/>
    </source>
</evidence>
<dbReference type="InterPro" id="IPR023033">
    <property type="entry name" value="Ala_tRNA_ligase_euk/bac"/>
</dbReference>
<evidence type="ECO:0000256" key="8">
    <source>
        <dbReference type="ARBA" id="ARBA00022884"/>
    </source>
</evidence>
<dbReference type="InterPro" id="IPR009000">
    <property type="entry name" value="Transl_B-barrel_sf"/>
</dbReference>
<dbReference type="GO" id="GO:0008270">
    <property type="term" value="F:zinc ion binding"/>
    <property type="evidence" value="ECO:0007669"/>
    <property type="project" value="UniProtKB-UniRule"/>
</dbReference>
<reference evidence="16 17" key="1">
    <citation type="submission" date="2019-12" db="EMBL/GenBank/DDBJ databases">
        <authorList>
            <person name="Wolfe R."/>
            <person name="Danczak R."/>
            <person name="Wilkins M."/>
        </authorList>
    </citation>
    <scope>NUCLEOTIDE SEQUENCE [LARGE SCALE GENOMIC DNA]</scope>
    <source>
        <strain evidence="16">X2_MaxBin.013</strain>
    </source>
</reference>
<feature type="binding site" evidence="13">
    <location>
        <position position="623"/>
    </location>
    <ligand>
        <name>Zn(2+)</name>
        <dbReference type="ChEBI" id="CHEBI:29105"/>
    </ligand>
</feature>
<evidence type="ECO:0000256" key="10">
    <source>
        <dbReference type="ARBA" id="ARBA00023146"/>
    </source>
</evidence>
<keyword evidence="14" id="KW-0175">Coiled coil</keyword>
<dbReference type="PROSITE" id="PS50860">
    <property type="entry name" value="AA_TRNA_LIGASE_II_ALA"/>
    <property type="match status" value="1"/>
</dbReference>
<dbReference type="PANTHER" id="PTHR11777">
    <property type="entry name" value="ALANYL-TRNA SYNTHETASE"/>
    <property type="match status" value="1"/>
</dbReference>
<dbReference type="InterPro" id="IPR012947">
    <property type="entry name" value="tRNA_SAD"/>
</dbReference>
<dbReference type="GO" id="GO:0005524">
    <property type="term" value="F:ATP binding"/>
    <property type="evidence" value="ECO:0007669"/>
    <property type="project" value="UniProtKB-UniRule"/>
</dbReference>
<dbReference type="GO" id="GO:0000049">
    <property type="term" value="F:tRNA binding"/>
    <property type="evidence" value="ECO:0007669"/>
    <property type="project" value="UniProtKB-KW"/>
</dbReference>
<dbReference type="SUPFAM" id="SSF50447">
    <property type="entry name" value="Translation proteins"/>
    <property type="match status" value="1"/>
</dbReference>
<dbReference type="InterPro" id="IPR018163">
    <property type="entry name" value="Thr/Ala-tRNA-synth_IIc_edit"/>
</dbReference>
<dbReference type="SMART" id="SM00863">
    <property type="entry name" value="tRNA_SAD"/>
    <property type="match status" value="1"/>
</dbReference>
<dbReference type="EC" id="6.1.1.7" evidence="13"/>
<accession>A0A833NXS7</accession>
<dbReference type="InterPro" id="IPR018165">
    <property type="entry name" value="Ala-tRNA-synth_IIc_core"/>
</dbReference>
<dbReference type="InterPro" id="IPR002318">
    <property type="entry name" value="Ala-tRNA-lgiase_IIc"/>
</dbReference>
<dbReference type="InterPro" id="IPR018164">
    <property type="entry name" value="Ala-tRNA-synth_IIc_N"/>
</dbReference>
<evidence type="ECO:0000313" key="16">
    <source>
        <dbReference type="EMBL" id="KAF0135298.1"/>
    </source>
</evidence>
<keyword evidence="13" id="KW-0963">Cytoplasm</keyword>
<comment type="similarity">
    <text evidence="1 13">Belongs to the class-II aminoacyl-tRNA synthetase family.</text>
</comment>
<keyword evidence="10 13" id="KW-0030">Aminoacyl-tRNA synthetase</keyword>
<dbReference type="InterPro" id="IPR003156">
    <property type="entry name" value="DHHA1_dom"/>
</dbReference>
<comment type="function">
    <text evidence="11 13">Catalyzes the attachment of alanine to tRNA(Ala) in a two-step reaction: alanine is first activated by ATP to form Ala-AMP and then transferred to the acceptor end of tRNA(Ala). Also edits incorrectly charged Ser-tRNA(Ala) and Gly-tRNA(Ala) via its editing domain.</text>
</comment>
<dbReference type="SUPFAM" id="SSF55186">
    <property type="entry name" value="ThrRS/AlaRS common domain"/>
    <property type="match status" value="1"/>
</dbReference>
<feature type="coiled-coil region" evidence="14">
    <location>
        <begin position="729"/>
        <end position="763"/>
    </location>
</feature>
<comment type="domain">
    <text evidence="13">Consists of three domains; the N-terminal catalytic domain, the editing domain and the C-terminal C-Ala domain. The editing domain removes incorrectly charged amino acids, while the C-Ala domain, along with tRNA(Ala), serves as a bridge to cooperatively bring together the editing and aminoacylation centers thus stimulating deacylation of misacylated tRNAs.</text>
</comment>
<organism evidence="16 17">
    <name type="scientific">Candidatus Saganbacteria bacterium</name>
    <dbReference type="NCBI Taxonomy" id="2575572"/>
    <lineage>
        <taxon>Bacteria</taxon>
        <taxon>Bacillati</taxon>
        <taxon>Saganbacteria</taxon>
    </lineage>
</organism>
<dbReference type="InterPro" id="IPR050058">
    <property type="entry name" value="Ala-tRNA_ligase"/>
</dbReference>
<dbReference type="GO" id="GO:0004813">
    <property type="term" value="F:alanine-tRNA ligase activity"/>
    <property type="evidence" value="ECO:0007669"/>
    <property type="project" value="UniProtKB-UniRule"/>
</dbReference>
<proteinExistence type="inferred from homology"/>
<dbReference type="InterPro" id="IPR045864">
    <property type="entry name" value="aa-tRNA-synth_II/BPL/LPL"/>
</dbReference>
<dbReference type="AlphaFoldDB" id="A0A833NXS7"/>
<keyword evidence="2 13" id="KW-0820">tRNA-binding</keyword>
<evidence type="ECO:0000256" key="5">
    <source>
        <dbReference type="ARBA" id="ARBA00022741"/>
    </source>
</evidence>
<dbReference type="Gene3D" id="3.10.310.40">
    <property type="match status" value="1"/>
</dbReference>
<feature type="binding site" evidence="13">
    <location>
        <position position="521"/>
    </location>
    <ligand>
        <name>Zn(2+)</name>
        <dbReference type="ChEBI" id="CHEBI:29105"/>
    </ligand>
</feature>
<dbReference type="FunFam" id="3.30.980.10:FF:000004">
    <property type="entry name" value="Alanine--tRNA ligase, cytoplasmic"/>
    <property type="match status" value="1"/>
</dbReference>
<keyword evidence="7 13" id="KW-0067">ATP-binding</keyword>
<dbReference type="InterPro" id="IPR018162">
    <property type="entry name" value="Ala-tRNA-ligase_IIc_anticod-bd"/>
</dbReference>